<sequence length="443" mass="50076">MKSFYKGTLILIIAAFFGECIEFLVNMILARELHEEGMGLYMSLLPIFFLIYVIASLELHISISKFVAENKRTMHYNLIIHALKMAAVVVLIMCVVMPFILSFSSVMDRYHPYIKWLLIILIPIVAFSSIARGYFMGVQQMGKIAFSNFLKDIIQFGLLFFIFNLFHFNQEKSLLMAFFVLIGSEFIVFLYLVNLLILQMRIMGRGTNTRTTGKHARQTLLAVSLPTMGLRIFHAITNAIQPFLIHTALLSAGFGAVVATEHFGMLTGVAMTIGFFPAFIAHSLMIMLIPNVSNAYKNQDKEKLRVLLQKSMSFTVLYGVPAVCFIYFFAEPLTSLFFSSTSATYYLKLLCPYFLFHFFVIPMQAYLIGLGLVKDAFIHTVWSHIVAFLMMYILGSQASLNMGGIILGMNTGAVLLTFMHYLTICKKIGISIFLTKSRSISIK</sequence>
<feature type="transmembrane region" description="Helical" evidence="6">
    <location>
        <begin position="345"/>
        <end position="369"/>
    </location>
</feature>
<feature type="transmembrane region" description="Helical" evidence="6">
    <location>
        <begin position="113"/>
        <end position="137"/>
    </location>
</feature>
<keyword evidence="5 6" id="KW-0472">Membrane</keyword>
<dbReference type="InterPro" id="IPR050833">
    <property type="entry name" value="Poly_Biosynth_Transport"/>
</dbReference>
<reference evidence="7 8" key="1">
    <citation type="submission" date="2015-11" db="EMBL/GenBank/DDBJ databases">
        <title>Genome Sequence of Bacillus simplex strain VanAntwerpen2.</title>
        <authorList>
            <person name="Couger M.B."/>
        </authorList>
    </citation>
    <scope>NUCLEOTIDE SEQUENCE [LARGE SCALE GENOMIC DNA]</scope>
    <source>
        <strain evidence="7 8">VanAntwerpen02</strain>
    </source>
</reference>
<keyword evidence="2" id="KW-1003">Cell membrane</keyword>
<keyword evidence="8" id="KW-1185">Reference proteome</keyword>
<feature type="transmembrane region" description="Helical" evidence="6">
    <location>
        <begin position="174"/>
        <end position="198"/>
    </location>
</feature>
<dbReference type="PIRSF" id="PIRSF038958">
    <property type="entry name" value="PG_synth_SpoVB"/>
    <property type="match status" value="1"/>
</dbReference>
<dbReference type="PANTHER" id="PTHR30250">
    <property type="entry name" value="PST FAMILY PREDICTED COLANIC ACID TRANSPORTER"/>
    <property type="match status" value="1"/>
</dbReference>
<dbReference type="Pfam" id="PF01943">
    <property type="entry name" value="Polysacc_synt"/>
    <property type="match status" value="1"/>
</dbReference>
<keyword evidence="3 6" id="KW-0812">Transmembrane</keyword>
<comment type="caution">
    <text evidence="7">The sequence shown here is derived from an EMBL/GenBank/DDBJ whole genome shotgun (WGS) entry which is preliminary data.</text>
</comment>
<comment type="subcellular location">
    <subcellularLocation>
        <location evidence="1">Cell membrane</location>
        <topology evidence="1">Multi-pass membrane protein</topology>
    </subcellularLocation>
</comment>
<dbReference type="PANTHER" id="PTHR30250:SF24">
    <property type="entry name" value="STAGE V SPORULATION PROTEIN B"/>
    <property type="match status" value="1"/>
</dbReference>
<proteinExistence type="predicted"/>
<protein>
    <submittedName>
        <fullName evidence="7">Multidrug transporter MatE</fullName>
    </submittedName>
</protein>
<evidence type="ECO:0000256" key="3">
    <source>
        <dbReference type="ARBA" id="ARBA00022692"/>
    </source>
</evidence>
<dbReference type="AlphaFoldDB" id="A0A109MZ34"/>
<feature type="transmembrane region" description="Helical" evidence="6">
    <location>
        <begin position="82"/>
        <end position="101"/>
    </location>
</feature>
<dbReference type="Proteomes" id="UP000064189">
    <property type="component" value="Unassembled WGS sequence"/>
</dbReference>
<feature type="transmembrane region" description="Helical" evidence="6">
    <location>
        <begin position="7"/>
        <end position="29"/>
    </location>
</feature>
<dbReference type="GO" id="GO:0005886">
    <property type="term" value="C:plasma membrane"/>
    <property type="evidence" value="ECO:0007669"/>
    <property type="project" value="UniProtKB-SubCell"/>
</dbReference>
<evidence type="ECO:0000256" key="1">
    <source>
        <dbReference type="ARBA" id="ARBA00004651"/>
    </source>
</evidence>
<feature type="transmembrane region" description="Helical" evidence="6">
    <location>
        <begin position="41"/>
        <end position="61"/>
    </location>
</feature>
<evidence type="ECO:0000256" key="2">
    <source>
        <dbReference type="ARBA" id="ARBA00022475"/>
    </source>
</evidence>
<keyword evidence="4 6" id="KW-1133">Transmembrane helix</keyword>
<feature type="transmembrane region" description="Helical" evidence="6">
    <location>
        <begin position="149"/>
        <end position="168"/>
    </location>
</feature>
<evidence type="ECO:0000256" key="6">
    <source>
        <dbReference type="SAM" id="Phobius"/>
    </source>
</evidence>
<dbReference type="InterPro" id="IPR024923">
    <property type="entry name" value="PG_synth_SpoVB"/>
</dbReference>
<feature type="transmembrane region" description="Helical" evidence="6">
    <location>
        <begin position="265"/>
        <end position="290"/>
    </location>
</feature>
<dbReference type="InterPro" id="IPR002797">
    <property type="entry name" value="Polysacc_synth"/>
</dbReference>
<accession>A0A109MZ34</accession>
<dbReference type="EMBL" id="LNNH01000016">
    <property type="protein sequence ID" value="KWW20499.1"/>
    <property type="molecule type" value="Genomic_DNA"/>
</dbReference>
<evidence type="ECO:0000256" key="5">
    <source>
        <dbReference type="ARBA" id="ARBA00023136"/>
    </source>
</evidence>
<evidence type="ECO:0000313" key="8">
    <source>
        <dbReference type="Proteomes" id="UP000064189"/>
    </source>
</evidence>
<dbReference type="RefSeq" id="WP_061141930.1">
    <property type="nucleotide sequence ID" value="NZ_LNNH01000016.1"/>
</dbReference>
<feature type="transmembrane region" description="Helical" evidence="6">
    <location>
        <begin position="311"/>
        <end position="330"/>
    </location>
</feature>
<evidence type="ECO:0000313" key="7">
    <source>
        <dbReference type="EMBL" id="KWW20499.1"/>
    </source>
</evidence>
<organism evidence="7 8">
    <name type="scientific">Peribacillus simplex</name>
    <dbReference type="NCBI Taxonomy" id="1478"/>
    <lineage>
        <taxon>Bacteria</taxon>
        <taxon>Bacillati</taxon>
        <taxon>Bacillota</taxon>
        <taxon>Bacilli</taxon>
        <taxon>Bacillales</taxon>
        <taxon>Bacillaceae</taxon>
        <taxon>Peribacillus</taxon>
    </lineage>
</organism>
<name>A0A109MZ34_9BACI</name>
<evidence type="ECO:0000256" key="4">
    <source>
        <dbReference type="ARBA" id="ARBA00022989"/>
    </source>
</evidence>
<gene>
    <name evidence="7" type="ORF">AS888_18220</name>
</gene>